<evidence type="ECO:0000259" key="7">
    <source>
        <dbReference type="PROSITE" id="PS51007"/>
    </source>
</evidence>
<dbReference type="InterPro" id="IPR009056">
    <property type="entry name" value="Cyt_c-like_dom"/>
</dbReference>
<keyword evidence="2 4" id="KW-0479">Metal-binding</keyword>
<dbReference type="Pfam" id="PF00034">
    <property type="entry name" value="Cytochrom_C"/>
    <property type="match status" value="1"/>
</dbReference>
<gene>
    <name evidence="8" type="ORF">ACFOOQ_16260</name>
</gene>
<feature type="domain" description="Cytochrome c" evidence="7">
    <location>
        <begin position="209"/>
        <end position="302"/>
    </location>
</feature>
<dbReference type="RefSeq" id="WP_379728557.1">
    <property type="nucleotide sequence ID" value="NZ_JBHRYJ010000003.1"/>
</dbReference>
<keyword evidence="3 4" id="KW-0408">Iron</keyword>
<feature type="region of interest" description="Disordered" evidence="5">
    <location>
        <begin position="303"/>
        <end position="327"/>
    </location>
</feature>
<evidence type="ECO:0000256" key="2">
    <source>
        <dbReference type="ARBA" id="ARBA00022723"/>
    </source>
</evidence>
<proteinExistence type="predicted"/>
<evidence type="ECO:0000256" key="6">
    <source>
        <dbReference type="SAM" id="Phobius"/>
    </source>
</evidence>
<keyword evidence="6" id="KW-1133">Transmembrane helix</keyword>
<evidence type="ECO:0000313" key="9">
    <source>
        <dbReference type="Proteomes" id="UP001595711"/>
    </source>
</evidence>
<keyword evidence="6" id="KW-0472">Membrane</keyword>
<keyword evidence="6" id="KW-0812">Transmembrane</keyword>
<protein>
    <submittedName>
        <fullName evidence="8">C-type cytochrome</fullName>
    </submittedName>
</protein>
<keyword evidence="9" id="KW-1185">Reference proteome</keyword>
<dbReference type="PANTHER" id="PTHR35008">
    <property type="entry name" value="BLL4482 PROTEIN-RELATED"/>
    <property type="match status" value="1"/>
</dbReference>
<comment type="caution">
    <text evidence="8">The sequence shown here is derived from an EMBL/GenBank/DDBJ whole genome shotgun (WGS) entry which is preliminary data.</text>
</comment>
<name>A0ABV7VHW0_9PROT</name>
<evidence type="ECO:0000313" key="8">
    <source>
        <dbReference type="EMBL" id="MFC3677111.1"/>
    </source>
</evidence>
<dbReference type="SUPFAM" id="SSF46626">
    <property type="entry name" value="Cytochrome c"/>
    <property type="match status" value="2"/>
</dbReference>
<feature type="compositionally biased region" description="Basic and acidic residues" evidence="5">
    <location>
        <begin position="303"/>
        <end position="313"/>
    </location>
</feature>
<reference evidence="9" key="1">
    <citation type="journal article" date="2019" name="Int. J. Syst. Evol. Microbiol.">
        <title>The Global Catalogue of Microorganisms (GCM) 10K type strain sequencing project: providing services to taxonomists for standard genome sequencing and annotation.</title>
        <authorList>
            <consortium name="The Broad Institute Genomics Platform"/>
            <consortium name="The Broad Institute Genome Sequencing Center for Infectious Disease"/>
            <person name="Wu L."/>
            <person name="Ma J."/>
        </authorList>
    </citation>
    <scope>NUCLEOTIDE SEQUENCE [LARGE SCALE GENOMIC DNA]</scope>
    <source>
        <strain evidence="9">KCTC 42182</strain>
    </source>
</reference>
<dbReference type="PANTHER" id="PTHR35008:SF9">
    <property type="entry name" value="CYTOCHROME C DOMAIN-CONTAINING PROTEIN"/>
    <property type="match status" value="1"/>
</dbReference>
<evidence type="ECO:0000256" key="1">
    <source>
        <dbReference type="ARBA" id="ARBA00022617"/>
    </source>
</evidence>
<dbReference type="EMBL" id="JBHRYJ010000003">
    <property type="protein sequence ID" value="MFC3677111.1"/>
    <property type="molecule type" value="Genomic_DNA"/>
</dbReference>
<evidence type="ECO:0000256" key="3">
    <source>
        <dbReference type="ARBA" id="ARBA00023004"/>
    </source>
</evidence>
<feature type="transmembrane region" description="Helical" evidence="6">
    <location>
        <begin position="6"/>
        <end position="26"/>
    </location>
</feature>
<dbReference type="InterPro" id="IPR036909">
    <property type="entry name" value="Cyt_c-like_dom_sf"/>
</dbReference>
<dbReference type="InterPro" id="IPR051459">
    <property type="entry name" value="Cytochrome_c-type_DH"/>
</dbReference>
<dbReference type="Gene3D" id="1.10.760.10">
    <property type="entry name" value="Cytochrome c-like domain"/>
    <property type="match status" value="2"/>
</dbReference>
<organism evidence="8 9">
    <name type="scientific">Ferrovibrio xuzhouensis</name>
    <dbReference type="NCBI Taxonomy" id="1576914"/>
    <lineage>
        <taxon>Bacteria</taxon>
        <taxon>Pseudomonadati</taxon>
        <taxon>Pseudomonadota</taxon>
        <taxon>Alphaproteobacteria</taxon>
        <taxon>Rhodospirillales</taxon>
        <taxon>Rhodospirillaceae</taxon>
        <taxon>Ferrovibrio</taxon>
    </lineage>
</organism>
<sequence>MNWRSVAKIFFGGALGFGFVAMLTYFGEHGFGEMGQTASGATASHGVTAAASSAAATAGTQAAAWTVPDIEKLPDDPWGRMVRMGRDLTVETYKHIGPEAADPAKRFAGSNMSCQSCHLEAGTKQYGLPFVGVFADFPQYRAREGEVGTLEDRINGCMTRSLNGRPLPVDSDQMKAFVAYIKFLSTGRPIGGKTPGRGSGEMPELTRAAEPKAGAQVFAENCAACHGADGQGKRVGAVGDGKGYEFPPLWGAGSFNDGAGMGRLISAANFIRSNMPNGTTHDQPLLTPEQAWDVAAYVESMDRPQKKDVDKDYPVGSEKAVDAGYGPYVDGFSQDQHKYGPFQPIRDRLKALRQAGAGGKSKPAAQ</sequence>
<evidence type="ECO:0000256" key="5">
    <source>
        <dbReference type="SAM" id="MobiDB-lite"/>
    </source>
</evidence>
<keyword evidence="1 4" id="KW-0349">Heme</keyword>
<dbReference type="PROSITE" id="PS51007">
    <property type="entry name" value="CYTC"/>
    <property type="match status" value="1"/>
</dbReference>
<dbReference type="Pfam" id="PF21342">
    <property type="entry name" value="SoxA-TsdA_cyt-c"/>
    <property type="match status" value="1"/>
</dbReference>
<dbReference type="Proteomes" id="UP001595711">
    <property type="component" value="Unassembled WGS sequence"/>
</dbReference>
<evidence type="ECO:0000256" key="4">
    <source>
        <dbReference type="PROSITE-ProRule" id="PRU00433"/>
    </source>
</evidence>
<accession>A0ABV7VHW0</accession>